<evidence type="ECO:0000313" key="1">
    <source>
        <dbReference type="EMBL" id="KJP86779.1"/>
    </source>
</evidence>
<gene>
    <name evidence="1" type="ORF">AK88_03593</name>
</gene>
<dbReference type="InterPro" id="IPR008978">
    <property type="entry name" value="HSP20-like_chaperone"/>
</dbReference>
<dbReference type="RefSeq" id="XP_012336627.1">
    <property type="nucleotide sequence ID" value="XM_012481204.1"/>
</dbReference>
<proteinExistence type="predicted"/>
<accession>A0A0D9QIC4</accession>
<organism evidence="1 2">
    <name type="scientific">Plasmodium fragile</name>
    <dbReference type="NCBI Taxonomy" id="5857"/>
    <lineage>
        <taxon>Eukaryota</taxon>
        <taxon>Sar</taxon>
        <taxon>Alveolata</taxon>
        <taxon>Apicomplexa</taxon>
        <taxon>Aconoidasida</taxon>
        <taxon>Haemosporida</taxon>
        <taxon>Plasmodiidae</taxon>
        <taxon>Plasmodium</taxon>
        <taxon>Plasmodium (Plasmodium)</taxon>
    </lineage>
</organism>
<sequence>MSPGEMDKSSPPDANPNARIQYEELQKLKQTKVLLSEKLIRHDWSQTPNRVFLTLYKKGLHESDCLYYVEEGLLSLMIKMEGT</sequence>
<dbReference type="AlphaFoldDB" id="A0A0D9QIC4"/>
<keyword evidence="2" id="KW-1185">Reference proteome</keyword>
<name>A0A0D9QIC4_PLAFR</name>
<dbReference type="GeneID" id="24268907"/>
<dbReference type="OrthoDB" id="1898560at2759"/>
<reference evidence="1 2" key="1">
    <citation type="submission" date="2014-03" db="EMBL/GenBank/DDBJ databases">
        <title>The Genome Sequence of Plasmodium fragile nilgiri.</title>
        <authorList>
            <consortium name="The Broad Institute Genomics Platform"/>
            <consortium name="The Broad Institute Genome Sequencing Center for Infectious Disease"/>
            <person name="Neafsey D."/>
            <person name="Duraisingh M."/>
            <person name="Young S.K."/>
            <person name="Zeng Q."/>
            <person name="Gargeya S."/>
            <person name="Abouelleil A."/>
            <person name="Alvarado L."/>
            <person name="Chapman S.B."/>
            <person name="Gainer-Dewar J."/>
            <person name="Goldberg J."/>
            <person name="Griggs A."/>
            <person name="Gujja S."/>
            <person name="Hansen M."/>
            <person name="Howarth C."/>
            <person name="Imamovic A."/>
            <person name="Larimer J."/>
            <person name="Pearson M."/>
            <person name="Poon T.W."/>
            <person name="Priest M."/>
            <person name="Roberts A."/>
            <person name="Saif S."/>
            <person name="Shea T."/>
            <person name="Sykes S."/>
            <person name="Wortman J."/>
            <person name="Nusbaum C."/>
            <person name="Birren B."/>
        </authorList>
    </citation>
    <scope>NUCLEOTIDE SEQUENCE [LARGE SCALE GENOMIC DNA]</scope>
    <source>
        <strain evidence="2">nilgiri</strain>
    </source>
</reference>
<evidence type="ECO:0000313" key="2">
    <source>
        <dbReference type="Proteomes" id="UP000054561"/>
    </source>
</evidence>
<dbReference type="VEuPathDB" id="PlasmoDB:AK88_03593"/>
<dbReference type="EMBL" id="KQ001686">
    <property type="protein sequence ID" value="KJP86779.1"/>
    <property type="molecule type" value="Genomic_DNA"/>
</dbReference>
<dbReference type="Proteomes" id="UP000054561">
    <property type="component" value="Unassembled WGS sequence"/>
</dbReference>
<dbReference type="SUPFAM" id="SSF49764">
    <property type="entry name" value="HSP20-like chaperones"/>
    <property type="match status" value="1"/>
</dbReference>
<protein>
    <submittedName>
        <fullName evidence="1">Uncharacterized protein</fullName>
    </submittedName>
</protein>